<dbReference type="InterPro" id="IPR050463">
    <property type="entry name" value="Gfo/Idh/MocA_oxidrdct_glycsds"/>
</dbReference>
<dbReference type="EMBL" id="CP001340">
    <property type="protein sequence ID" value="ACL94483.1"/>
    <property type="molecule type" value="Genomic_DNA"/>
</dbReference>
<name>A0A0H3C753_CAUVN</name>
<dbReference type="GeneID" id="7329767"/>
<dbReference type="EC" id="1.1.1.48" evidence="2"/>
<organism evidence="2 3">
    <name type="scientific">Caulobacter vibrioides (strain NA1000 / CB15N)</name>
    <name type="common">Caulobacter crescentus</name>
    <dbReference type="NCBI Taxonomy" id="565050"/>
    <lineage>
        <taxon>Bacteria</taxon>
        <taxon>Pseudomonadati</taxon>
        <taxon>Pseudomonadota</taxon>
        <taxon>Alphaproteobacteria</taxon>
        <taxon>Caulobacterales</taxon>
        <taxon>Caulobacteraceae</taxon>
        <taxon>Caulobacter</taxon>
    </lineage>
</organism>
<evidence type="ECO:0000313" key="2">
    <source>
        <dbReference type="EMBL" id="ACL94483.1"/>
    </source>
</evidence>
<dbReference type="InterPro" id="IPR000683">
    <property type="entry name" value="Gfo/Idh/MocA-like_OxRdtase_N"/>
</dbReference>
<dbReference type="PhylomeDB" id="A0A0H3C753"/>
<dbReference type="PATRIC" id="fig|565050.3.peg.1001"/>
<dbReference type="PANTHER" id="PTHR43818:SF7">
    <property type="entry name" value="DEHYDROGENASE"/>
    <property type="match status" value="1"/>
</dbReference>
<proteinExistence type="predicted"/>
<dbReference type="AlphaFoldDB" id="A0A0H3C753"/>
<dbReference type="InterPro" id="IPR036291">
    <property type="entry name" value="NAD(P)-bd_dom_sf"/>
</dbReference>
<dbReference type="KEGG" id="ccs:CCNA_01018"/>
<reference evidence="2 3" key="1">
    <citation type="journal article" date="2010" name="J. Bacteriol.">
        <title>The genetic basis of laboratory adaptation in Caulobacter crescentus.</title>
        <authorList>
            <person name="Marks M.E."/>
            <person name="Castro-Rojas C.M."/>
            <person name="Teiling C."/>
            <person name="Du L."/>
            <person name="Kapatral V."/>
            <person name="Walunas T.L."/>
            <person name="Crosson S."/>
        </authorList>
    </citation>
    <scope>NUCLEOTIDE SEQUENCE [LARGE SCALE GENOMIC DNA]</scope>
    <source>
        <strain evidence="3">NA1000 / CB15N</strain>
    </source>
</reference>
<keyword evidence="2" id="KW-0560">Oxidoreductase</keyword>
<dbReference type="RefSeq" id="YP_002516391.1">
    <property type="nucleotide sequence ID" value="NC_011916.1"/>
</dbReference>
<dbReference type="HOGENOM" id="CLU_057064_0_0_5"/>
<dbReference type="SUPFAM" id="SSF51735">
    <property type="entry name" value="NAD(P)-binding Rossmann-fold domains"/>
    <property type="match status" value="1"/>
</dbReference>
<dbReference type="Pfam" id="PF01408">
    <property type="entry name" value="GFO_IDH_MocA"/>
    <property type="match status" value="1"/>
</dbReference>
<dbReference type="SMR" id="A0A0H3C753"/>
<protein>
    <submittedName>
        <fullName evidence="2">D-galactose 1-dehydrogenase</fullName>
        <ecNumber evidence="2">1.1.1.48</ecNumber>
    </submittedName>
</protein>
<dbReference type="Proteomes" id="UP000001364">
    <property type="component" value="Chromosome"/>
</dbReference>
<feature type="domain" description="Gfo/Idh/MocA-like oxidoreductase N-terminal" evidence="1">
    <location>
        <begin position="2"/>
        <end position="113"/>
    </location>
</feature>
<dbReference type="GO" id="GO:0000166">
    <property type="term" value="F:nucleotide binding"/>
    <property type="evidence" value="ECO:0007669"/>
    <property type="project" value="InterPro"/>
</dbReference>
<keyword evidence="3" id="KW-1185">Reference proteome</keyword>
<dbReference type="PANTHER" id="PTHR43818">
    <property type="entry name" value="BCDNA.GH03377"/>
    <property type="match status" value="1"/>
</dbReference>
<dbReference type="RefSeq" id="WP_010918851.1">
    <property type="nucleotide sequence ID" value="NC_011916.1"/>
</dbReference>
<gene>
    <name evidence="2" type="ordered locus">CCNA_01018</name>
</gene>
<evidence type="ECO:0000313" key="3">
    <source>
        <dbReference type="Proteomes" id="UP000001364"/>
    </source>
</evidence>
<evidence type="ECO:0000259" key="1">
    <source>
        <dbReference type="Pfam" id="PF01408"/>
    </source>
</evidence>
<sequence length="307" mass="33198">MIRIGLVGLGKIAHDQHLPALAGDPRFSLVAAASHGRPTHGDLPVFHDIDDLLANGPALDAVALCTPPQVRRETALAALRAGKHVFLEKPPGVTVGEVHELAAVARDQGVTLFTSWHSRFAAGVPQAKAWLAKRRLRKLAIEWREDVRRWHPGQAWIWQAGGMGVFDPAINALSILTEIMPEEVFVTGAKLQVPENVQAPIAGHVDITTLSGVPVTADLDFLQTGPQTWDITAWTDDGVLKLSLGGAELTIDGQAIPVGENREYPGLYDRFATLIAEGRSEVDVRPLSLVADAFLVGDRERVEAFVE</sequence>
<accession>A0A0H3C753</accession>
<dbReference type="GO" id="GO:0019151">
    <property type="term" value="F:galactose 1-dehydrogenase activity"/>
    <property type="evidence" value="ECO:0007669"/>
    <property type="project" value="UniProtKB-EC"/>
</dbReference>
<dbReference type="Gene3D" id="3.30.360.10">
    <property type="entry name" value="Dihydrodipicolinate Reductase, domain 2"/>
    <property type="match status" value="1"/>
</dbReference>
<dbReference type="Gene3D" id="3.40.50.720">
    <property type="entry name" value="NAD(P)-binding Rossmann-like Domain"/>
    <property type="match status" value="1"/>
</dbReference>
<dbReference type="OrthoDB" id="9813657at2"/>